<dbReference type="STRING" id="35608.A0A2U1KY12"/>
<reference evidence="2 3" key="1">
    <citation type="journal article" date="2018" name="Mol. Plant">
        <title>The genome of Artemisia annua provides insight into the evolution of Asteraceae family and artemisinin biosynthesis.</title>
        <authorList>
            <person name="Shen Q."/>
            <person name="Zhang L."/>
            <person name="Liao Z."/>
            <person name="Wang S."/>
            <person name="Yan T."/>
            <person name="Shi P."/>
            <person name="Liu M."/>
            <person name="Fu X."/>
            <person name="Pan Q."/>
            <person name="Wang Y."/>
            <person name="Lv Z."/>
            <person name="Lu X."/>
            <person name="Zhang F."/>
            <person name="Jiang W."/>
            <person name="Ma Y."/>
            <person name="Chen M."/>
            <person name="Hao X."/>
            <person name="Li L."/>
            <person name="Tang Y."/>
            <person name="Lv G."/>
            <person name="Zhou Y."/>
            <person name="Sun X."/>
            <person name="Brodelius P.E."/>
            <person name="Rose J.K.C."/>
            <person name="Tang K."/>
        </authorList>
    </citation>
    <scope>NUCLEOTIDE SEQUENCE [LARGE SCALE GENOMIC DNA]</scope>
    <source>
        <strain evidence="3">cv. Huhao1</strain>
        <tissue evidence="2">Leaf</tissue>
    </source>
</reference>
<dbReference type="AlphaFoldDB" id="A0A2U1KY12"/>
<comment type="caution">
    <text evidence="2">The sequence shown here is derived from an EMBL/GenBank/DDBJ whole genome shotgun (WGS) entry which is preliminary data.</text>
</comment>
<keyword evidence="1" id="KW-0472">Membrane</keyword>
<gene>
    <name evidence="2" type="ORF">CTI12_AA550980</name>
</gene>
<protein>
    <submittedName>
        <fullName evidence="2">Uncharacterized protein</fullName>
    </submittedName>
</protein>
<dbReference type="PANTHER" id="PTHR48223:SF1">
    <property type="entry name" value="ABC TRANSMEMBRANE TYPE-1 DOMAIN-CONTAINING PROTEIN"/>
    <property type="match status" value="1"/>
</dbReference>
<proteinExistence type="predicted"/>
<keyword evidence="1" id="KW-1133">Transmembrane helix</keyword>
<accession>A0A2U1KY12</accession>
<evidence type="ECO:0000313" key="2">
    <source>
        <dbReference type="EMBL" id="PWA41655.1"/>
    </source>
</evidence>
<feature type="transmembrane region" description="Helical" evidence="1">
    <location>
        <begin position="203"/>
        <end position="225"/>
    </location>
</feature>
<evidence type="ECO:0000256" key="1">
    <source>
        <dbReference type="SAM" id="Phobius"/>
    </source>
</evidence>
<sequence length="309" mass="35437">MALVTYQVQCSYAPSRPPTWKREIKSKQLLAAFIKFKQADFVFLNNSSRLRITYPHIHGSNRKSLILSSLKGGIQDSRETLNDEPKVQNIQPPVTLESNGTIAGSAAVQNLFKSWLTLLRKPSPCQVSEGILEGPFLKTVEAENKIEISESGETSKKVWSDFLASHATIKIPAMCFMLMYIAVNMKYGGEVAKELTPLWIGGPLIMALYMTTVQVITSLYIFSFWQSVKLLKKSPMVYDYVASGKLNELIRVRLWTPTVDFWSLGYIEISKRIWIDFQLWLVDKYMDYVESIWPSYCKFIRFLKRANFI</sequence>
<name>A0A2U1KY12_ARTAN</name>
<organism evidence="2 3">
    <name type="scientific">Artemisia annua</name>
    <name type="common">Sweet wormwood</name>
    <dbReference type="NCBI Taxonomy" id="35608"/>
    <lineage>
        <taxon>Eukaryota</taxon>
        <taxon>Viridiplantae</taxon>
        <taxon>Streptophyta</taxon>
        <taxon>Embryophyta</taxon>
        <taxon>Tracheophyta</taxon>
        <taxon>Spermatophyta</taxon>
        <taxon>Magnoliopsida</taxon>
        <taxon>eudicotyledons</taxon>
        <taxon>Gunneridae</taxon>
        <taxon>Pentapetalae</taxon>
        <taxon>asterids</taxon>
        <taxon>campanulids</taxon>
        <taxon>Asterales</taxon>
        <taxon>Asteraceae</taxon>
        <taxon>Asteroideae</taxon>
        <taxon>Anthemideae</taxon>
        <taxon>Artemisiinae</taxon>
        <taxon>Artemisia</taxon>
    </lineage>
</organism>
<keyword evidence="3" id="KW-1185">Reference proteome</keyword>
<dbReference type="EMBL" id="PKPP01012935">
    <property type="protein sequence ID" value="PWA41655.1"/>
    <property type="molecule type" value="Genomic_DNA"/>
</dbReference>
<dbReference type="OrthoDB" id="748739at2759"/>
<evidence type="ECO:0000313" key="3">
    <source>
        <dbReference type="Proteomes" id="UP000245207"/>
    </source>
</evidence>
<feature type="transmembrane region" description="Helical" evidence="1">
    <location>
        <begin position="162"/>
        <end position="183"/>
    </location>
</feature>
<dbReference type="Proteomes" id="UP000245207">
    <property type="component" value="Unassembled WGS sequence"/>
</dbReference>
<dbReference type="PANTHER" id="PTHR48223">
    <property type="entry name" value="DEFECTIVE 2759, PUTATIVE ISOFORM 1-RELATED"/>
    <property type="match status" value="1"/>
</dbReference>
<keyword evidence="1" id="KW-0812">Transmembrane</keyword>